<dbReference type="EMBL" id="CM034389">
    <property type="protein sequence ID" value="KAJ0182796.1"/>
    <property type="molecule type" value="Genomic_DNA"/>
</dbReference>
<keyword evidence="2" id="KW-1185">Reference proteome</keyword>
<protein>
    <submittedName>
        <fullName evidence="1">Uncharacterized protein</fullName>
    </submittedName>
</protein>
<proteinExistence type="predicted"/>
<name>A0ACC1DFZ9_9NEOP</name>
<accession>A0ACC1DFZ9</accession>
<evidence type="ECO:0000313" key="1">
    <source>
        <dbReference type="EMBL" id="KAJ0182796.1"/>
    </source>
</evidence>
<dbReference type="Proteomes" id="UP000824533">
    <property type="component" value="Linkage Group LG03"/>
</dbReference>
<organism evidence="1 2">
    <name type="scientific">Dendrolimus kikuchii</name>
    <dbReference type="NCBI Taxonomy" id="765133"/>
    <lineage>
        <taxon>Eukaryota</taxon>
        <taxon>Metazoa</taxon>
        <taxon>Ecdysozoa</taxon>
        <taxon>Arthropoda</taxon>
        <taxon>Hexapoda</taxon>
        <taxon>Insecta</taxon>
        <taxon>Pterygota</taxon>
        <taxon>Neoptera</taxon>
        <taxon>Endopterygota</taxon>
        <taxon>Lepidoptera</taxon>
        <taxon>Glossata</taxon>
        <taxon>Ditrysia</taxon>
        <taxon>Bombycoidea</taxon>
        <taxon>Lasiocampidae</taxon>
        <taxon>Dendrolimus</taxon>
    </lineage>
</organism>
<reference evidence="1 2" key="1">
    <citation type="journal article" date="2021" name="Front. Genet.">
        <title>Chromosome-Level Genome Assembly Reveals Significant Gene Expansion in the Toll and IMD Signaling Pathways of Dendrolimus kikuchii.</title>
        <authorList>
            <person name="Zhou J."/>
            <person name="Wu P."/>
            <person name="Xiong Z."/>
            <person name="Liu N."/>
            <person name="Zhao N."/>
            <person name="Ji M."/>
            <person name="Qiu Y."/>
            <person name="Yang B."/>
        </authorList>
    </citation>
    <scope>NUCLEOTIDE SEQUENCE [LARGE SCALE GENOMIC DNA]</scope>
    <source>
        <strain evidence="1">Ann1</strain>
    </source>
</reference>
<evidence type="ECO:0000313" key="2">
    <source>
        <dbReference type="Proteomes" id="UP000824533"/>
    </source>
</evidence>
<gene>
    <name evidence="1" type="ORF">K1T71_002165</name>
</gene>
<sequence>MSFLEEVCRKTLEENERNLRFWEDYLLKLNSLNFNHYVDKLTVPILVPIGSRIFFRGNLKHTNEVTVSLGADYFAKCSLNQAEVLRQHRIKDAQSKVDVYRREREYVESRFSFTKQNISENQGQEIVEFYTNEEDIAWRVKHRENLRAYKGKQKQEETFDHLSDQELWDRLEELELQEELENELLEVNPESCYNTERNEKPFLIKDENVIAEGLEHKSKSNPDKIIDIDEKKIAMKEDSQNKDISEKKVTFKDIISPKHTSKLNLLQQVIDRQNELQNKLTELKNRDKSKSKTEEDLMSNLDDLELLEELEDEIDRLDDILDTEEITEKEEEVKLTNLQRRVSFADEDDSATLELTFTHSDIEPNNELYNPEKGIQKPSDIYQVYCNILNEETTSILKKTRYEENKILKKEIKFAEPKELVHEEAIERQTIVINDVIEKVELKQSKLEDVGKPISLFKKKRLQNKS</sequence>
<comment type="caution">
    <text evidence="1">The sequence shown here is derived from an EMBL/GenBank/DDBJ whole genome shotgun (WGS) entry which is preliminary data.</text>
</comment>